<dbReference type="InterPro" id="IPR010998">
    <property type="entry name" value="Integrase_recombinase_N"/>
</dbReference>
<dbReference type="Pfam" id="PF13495">
    <property type="entry name" value="Phage_int_SAM_4"/>
    <property type="match status" value="1"/>
</dbReference>
<dbReference type="InterPro" id="IPR004107">
    <property type="entry name" value="Integrase_SAM-like_N"/>
</dbReference>
<dbReference type="InterPro" id="IPR011010">
    <property type="entry name" value="DNA_brk_join_enz"/>
</dbReference>
<keyword evidence="1" id="KW-0229">DNA integration</keyword>
<evidence type="ECO:0000256" key="2">
    <source>
        <dbReference type="ARBA" id="ARBA00023125"/>
    </source>
</evidence>
<dbReference type="Gene3D" id="1.10.150.130">
    <property type="match status" value="1"/>
</dbReference>
<evidence type="ECO:0000259" key="4">
    <source>
        <dbReference type="PROSITE" id="PS51900"/>
    </source>
</evidence>
<dbReference type="GO" id="GO:0015074">
    <property type="term" value="P:DNA integration"/>
    <property type="evidence" value="ECO:0007669"/>
    <property type="project" value="UniProtKB-KW"/>
</dbReference>
<protein>
    <recommendedName>
        <fullName evidence="4">Core-binding (CB) domain-containing protein</fullName>
    </recommendedName>
</protein>
<proteinExistence type="predicted"/>
<keyword evidence="6" id="KW-1185">Reference proteome</keyword>
<evidence type="ECO:0000313" key="5">
    <source>
        <dbReference type="EMBL" id="QIK39121.1"/>
    </source>
</evidence>
<accession>A0A6G7VGH8</accession>
<dbReference type="AlphaFoldDB" id="A0A6G7VGH8"/>
<organism evidence="5 6">
    <name type="scientific">Caldichromatium japonicum</name>
    <dbReference type="NCBI Taxonomy" id="2699430"/>
    <lineage>
        <taxon>Bacteria</taxon>
        <taxon>Pseudomonadati</taxon>
        <taxon>Pseudomonadota</taxon>
        <taxon>Gammaproteobacteria</taxon>
        <taxon>Chromatiales</taxon>
        <taxon>Chromatiaceae</taxon>
        <taxon>Caldichromatium</taxon>
    </lineage>
</organism>
<dbReference type="KEGG" id="cjap:GWK36_05355"/>
<feature type="domain" description="Core-binding (CB)" evidence="4">
    <location>
        <begin position="22"/>
        <end position="99"/>
    </location>
</feature>
<dbReference type="PROSITE" id="PS51900">
    <property type="entry name" value="CB"/>
    <property type="match status" value="1"/>
</dbReference>
<dbReference type="SUPFAM" id="SSF56349">
    <property type="entry name" value="DNA breaking-rejoining enzymes"/>
    <property type="match status" value="1"/>
</dbReference>
<reference evidence="6" key="1">
    <citation type="submission" date="2020-01" db="EMBL/GenBank/DDBJ databases">
        <title>Caldichromatium gen. nov., sp. nov., a thermophilic purple sulfur bacterium member of the family Chromatiaceae isolated from Nakabusa hot spring, Japan.</title>
        <authorList>
            <person name="Saini M.K."/>
            <person name="Hanada S."/>
            <person name="Tank M."/>
        </authorList>
    </citation>
    <scope>NUCLEOTIDE SEQUENCE [LARGE SCALE GENOMIC DNA]</scope>
    <source>
        <strain evidence="6">No.7</strain>
    </source>
</reference>
<evidence type="ECO:0000313" key="6">
    <source>
        <dbReference type="Proteomes" id="UP000502699"/>
    </source>
</evidence>
<name>A0A6G7VGH8_9GAMM</name>
<dbReference type="GO" id="GO:0003677">
    <property type="term" value="F:DNA binding"/>
    <property type="evidence" value="ECO:0007669"/>
    <property type="project" value="UniProtKB-UniRule"/>
</dbReference>
<evidence type="ECO:0000256" key="3">
    <source>
        <dbReference type="PROSITE-ProRule" id="PRU01248"/>
    </source>
</evidence>
<dbReference type="Proteomes" id="UP000502699">
    <property type="component" value="Chromosome"/>
</dbReference>
<dbReference type="EMBL" id="CP048029">
    <property type="protein sequence ID" value="QIK39121.1"/>
    <property type="molecule type" value="Genomic_DNA"/>
</dbReference>
<evidence type="ECO:0000256" key="1">
    <source>
        <dbReference type="ARBA" id="ARBA00022908"/>
    </source>
</evidence>
<gene>
    <name evidence="5" type="ORF">GWK36_05355</name>
</gene>
<keyword evidence="2 3" id="KW-0238">DNA-binding</keyword>
<dbReference type="InterPro" id="IPR044068">
    <property type="entry name" value="CB"/>
</dbReference>
<sequence>MVSFVLSPDITPSVSPDAPRPPKLLDLVRARLRTKHYSIRTYVFWIRRFIYFHDKRHPRDMGAPEVEAFLSDLVVNGRVAASTQNQALSALLFLYREVLEIQLPWLDNITRAKPSQRLPVVLTPAEVRAVLDRNSHEDEFARQIWLDREPLWQPK</sequence>